<evidence type="ECO:0000313" key="5">
    <source>
        <dbReference type="Proteomes" id="UP001398556"/>
    </source>
</evidence>
<comment type="similarity">
    <text evidence="1">Belongs to the glycosyl hydrolase 16 family.</text>
</comment>
<feature type="domain" description="GH16" evidence="3">
    <location>
        <begin position="29"/>
        <end position="284"/>
    </location>
</feature>
<reference evidence="4 5" key="1">
    <citation type="submission" date="2024-04" db="EMBL/GenBank/DDBJ databases">
        <title>Flavobacterium sp. DGU99 16S ribosomal RNA gene Genome sequencing and assembly.</title>
        <authorList>
            <person name="Park S."/>
        </authorList>
    </citation>
    <scope>NUCLEOTIDE SEQUENCE [LARGE SCALE GENOMIC DNA]</scope>
    <source>
        <strain evidence="4 5">DGU99</strain>
    </source>
</reference>
<name>A0ABU9HKE5_9FLAO</name>
<comment type="caution">
    <text evidence="4">The sequence shown here is derived from an EMBL/GenBank/DDBJ whole genome shotgun (WGS) entry which is preliminary data.</text>
</comment>
<evidence type="ECO:0000313" key="4">
    <source>
        <dbReference type="EMBL" id="MEL1240589.1"/>
    </source>
</evidence>
<accession>A0ABU9HKE5</accession>
<feature type="transmembrane region" description="Helical" evidence="2">
    <location>
        <begin position="6"/>
        <end position="24"/>
    </location>
</feature>
<proteinExistence type="inferred from homology"/>
<gene>
    <name evidence="4" type="ORF">AAEO59_05980</name>
</gene>
<dbReference type="Gene3D" id="2.60.120.200">
    <property type="match status" value="1"/>
</dbReference>
<dbReference type="RefSeq" id="WP_341699828.1">
    <property type="nucleotide sequence ID" value="NZ_JBBYHU010000008.1"/>
</dbReference>
<keyword evidence="2" id="KW-0472">Membrane</keyword>
<dbReference type="CDD" id="cd08023">
    <property type="entry name" value="GH16_laminarinase_like"/>
    <property type="match status" value="1"/>
</dbReference>
<evidence type="ECO:0000256" key="1">
    <source>
        <dbReference type="ARBA" id="ARBA00006865"/>
    </source>
</evidence>
<evidence type="ECO:0000256" key="2">
    <source>
        <dbReference type="SAM" id="Phobius"/>
    </source>
</evidence>
<keyword evidence="2" id="KW-1133">Transmembrane helix</keyword>
<keyword evidence="2" id="KW-0812">Transmembrane</keyword>
<dbReference type="Pfam" id="PF00722">
    <property type="entry name" value="Glyco_hydro_16"/>
    <property type="match status" value="1"/>
</dbReference>
<dbReference type="InterPro" id="IPR050546">
    <property type="entry name" value="Glycosyl_Hydrlase_16"/>
</dbReference>
<dbReference type="InterPro" id="IPR013320">
    <property type="entry name" value="ConA-like_dom_sf"/>
</dbReference>
<keyword evidence="5" id="KW-1185">Reference proteome</keyword>
<dbReference type="PROSITE" id="PS51762">
    <property type="entry name" value="GH16_2"/>
    <property type="match status" value="1"/>
</dbReference>
<sequence>MKSSLLNFLGLGIVIIAVYCFFSLEKQPQIYSGYKLVWSDEFSVNGSPNENNWNYETGFVRNHEEQWYQKENAYCQNGFLIIEAKKEHKVNPDFISKSHKDWNKKRDSIKVTSSCLITRGKHSWKYGRFEMRAKIPVGKGMWPAFWTLGVKGNWPANGEIDIMEYYKGKILANVAWKSDKVDTEWDSFSQLLSDFKKDNWADKFHIWRMDWDANFIRLYVDNQLLNETIISDTMQGKNQMILPFRQPHYLLLNLAVGGDQGGSFNSESFPSKYIIDYVRVYQKR</sequence>
<organism evidence="4 5">
    <name type="scientific">Flavobacterium flavipallidum</name>
    <dbReference type="NCBI Taxonomy" id="3139140"/>
    <lineage>
        <taxon>Bacteria</taxon>
        <taxon>Pseudomonadati</taxon>
        <taxon>Bacteroidota</taxon>
        <taxon>Flavobacteriia</taxon>
        <taxon>Flavobacteriales</taxon>
        <taxon>Flavobacteriaceae</taxon>
        <taxon>Flavobacterium</taxon>
    </lineage>
</organism>
<evidence type="ECO:0000259" key="3">
    <source>
        <dbReference type="PROSITE" id="PS51762"/>
    </source>
</evidence>
<dbReference type="EMBL" id="JBBYHU010000008">
    <property type="protein sequence ID" value="MEL1240589.1"/>
    <property type="molecule type" value="Genomic_DNA"/>
</dbReference>
<dbReference type="GO" id="GO:0016787">
    <property type="term" value="F:hydrolase activity"/>
    <property type="evidence" value="ECO:0007669"/>
    <property type="project" value="UniProtKB-KW"/>
</dbReference>
<dbReference type="Proteomes" id="UP001398556">
    <property type="component" value="Unassembled WGS sequence"/>
</dbReference>
<dbReference type="SUPFAM" id="SSF49899">
    <property type="entry name" value="Concanavalin A-like lectins/glucanases"/>
    <property type="match status" value="1"/>
</dbReference>
<dbReference type="PANTHER" id="PTHR10963:SF55">
    <property type="entry name" value="GLYCOSIDE HYDROLASE FAMILY 16 PROTEIN"/>
    <property type="match status" value="1"/>
</dbReference>
<protein>
    <submittedName>
        <fullName evidence="4">Glycoside hydrolase family 16 protein</fullName>
    </submittedName>
</protein>
<dbReference type="InterPro" id="IPR000757">
    <property type="entry name" value="Beta-glucanase-like"/>
</dbReference>
<dbReference type="PANTHER" id="PTHR10963">
    <property type="entry name" value="GLYCOSYL HYDROLASE-RELATED"/>
    <property type="match status" value="1"/>
</dbReference>
<keyword evidence="4" id="KW-0378">Hydrolase</keyword>